<proteinExistence type="predicted"/>
<evidence type="ECO:0000313" key="2">
    <source>
        <dbReference type="Proteomes" id="UP001163603"/>
    </source>
</evidence>
<evidence type="ECO:0000313" key="1">
    <source>
        <dbReference type="EMBL" id="KAJ0015122.1"/>
    </source>
</evidence>
<dbReference type="EMBL" id="CM047748">
    <property type="protein sequence ID" value="KAJ0015122.1"/>
    <property type="molecule type" value="Genomic_DNA"/>
</dbReference>
<gene>
    <name evidence="1" type="ORF">Pint_21244</name>
</gene>
<sequence>MDPHSAPGLDGFPGLFLKSFWDIVGQDVVGFVRQFFVDSWLHPGANSNLITLIPKSHDADTVSQYRPIALANFIFLLIQKILADRLPSIVTRIISPQQNAFIKGRSIHDCIGLVSEHVQLLDRKAFGGNIGIKLDIHKAFDTLHWDFLLVEEFDKSFMDKLLARLLVKLNPFIFLELNLHQEGKLLSRFLAGSLPFTYLGVPIFRGCPRATHLQSLADKVRAKLSGWKGKLLSLAGRVQLVQSVVQAMLLHSFMIYKWPLTLLKRVMQWIRNFIWSGDLDKRKLVTISWDTICLPKSEGGLGLRNLIALNKAALLKFTWNTFQRDTPWRRDVFSAFKSNCRWIIGDVKLNFPLLHAQISSVELSIEPSSDKLIWEGTTSGDLSFADSFETFRSHGTPLGWDNLIWHNFLPPKYSLLAWRVLHGKLPTEDQLQIRGFHLASVCQLCATPCSGESISHLFFQCSFAQQVWQWLASQFVTSLPFAGTLHTLWNAIASKGFKSQLRNIWLVACLHSFHLIWKVRNRLLFDNIRVSIHQALAACKAEILFISNTVSMLRVTSLARAKSDGSFVFWIGDFDREWNHIAAELTFLYVKSFFLPNPPPFTEPAFAVVYSSYFYADSQVAALASASSGVESDVSSASPGPLSSSYGSAETPIALCFLACSALRALPSSCALSARFQGQGPPIKVRISCLCFDLRFGYVGCGKNWKVSAGRITLQPVQIERERAALGSASEDDACAMYHPSDSSYSRCGAFFSE</sequence>
<dbReference type="Proteomes" id="UP001163603">
    <property type="component" value="Chromosome 13"/>
</dbReference>
<protein>
    <submittedName>
        <fullName evidence="1">Uncharacterized protein</fullName>
    </submittedName>
</protein>
<name>A0ACC0XDS4_9ROSI</name>
<accession>A0ACC0XDS4</accession>
<comment type="caution">
    <text evidence="1">The sequence shown here is derived from an EMBL/GenBank/DDBJ whole genome shotgun (WGS) entry which is preliminary data.</text>
</comment>
<reference evidence="2" key="1">
    <citation type="journal article" date="2023" name="G3 (Bethesda)">
        <title>Genome assembly and association tests identify interacting loci associated with vigor, precocity, and sex in interspecific pistachio rootstocks.</title>
        <authorList>
            <person name="Palmer W."/>
            <person name="Jacygrad E."/>
            <person name="Sagayaradj S."/>
            <person name="Cavanaugh K."/>
            <person name="Han R."/>
            <person name="Bertier L."/>
            <person name="Beede B."/>
            <person name="Kafkas S."/>
            <person name="Golino D."/>
            <person name="Preece J."/>
            <person name="Michelmore R."/>
        </authorList>
    </citation>
    <scope>NUCLEOTIDE SEQUENCE [LARGE SCALE GENOMIC DNA]</scope>
</reference>
<keyword evidence="2" id="KW-1185">Reference proteome</keyword>
<organism evidence="1 2">
    <name type="scientific">Pistacia integerrima</name>
    <dbReference type="NCBI Taxonomy" id="434235"/>
    <lineage>
        <taxon>Eukaryota</taxon>
        <taxon>Viridiplantae</taxon>
        <taxon>Streptophyta</taxon>
        <taxon>Embryophyta</taxon>
        <taxon>Tracheophyta</taxon>
        <taxon>Spermatophyta</taxon>
        <taxon>Magnoliopsida</taxon>
        <taxon>eudicotyledons</taxon>
        <taxon>Gunneridae</taxon>
        <taxon>Pentapetalae</taxon>
        <taxon>rosids</taxon>
        <taxon>malvids</taxon>
        <taxon>Sapindales</taxon>
        <taxon>Anacardiaceae</taxon>
        <taxon>Pistacia</taxon>
    </lineage>
</organism>